<sequence>MSTPHLEGSAVAASSLILRLAASLTQLQAACLSVGLATIALILFTPSQHPDAGAGALPVKKGTQGTRAVSTCAQVQRVHVTIKRRTQWGKTNQRAYKCKETEKRTVCSKFTIPEVFKGPVWAKTLVNPKRCECTKLVLPPHRMALNLINSRRNASNIQQTHQQSRPVTLVHLLAHDRHSCNILVTCDMEKKLRSSENMNN</sequence>
<evidence type="ECO:0000313" key="2">
    <source>
        <dbReference type="Proteomes" id="UP001370490"/>
    </source>
</evidence>
<comment type="caution">
    <text evidence="1">The sequence shown here is derived from an EMBL/GenBank/DDBJ whole genome shotgun (WGS) entry which is preliminary data.</text>
</comment>
<name>A0AAN8ZQH4_9MAGN</name>
<accession>A0AAN8ZQH4</accession>
<reference evidence="1 2" key="1">
    <citation type="submission" date="2023-12" db="EMBL/GenBank/DDBJ databases">
        <title>A high-quality genome assembly for Dillenia turbinata (Dilleniales).</title>
        <authorList>
            <person name="Chanderbali A."/>
        </authorList>
    </citation>
    <scope>NUCLEOTIDE SEQUENCE [LARGE SCALE GENOMIC DNA]</scope>
    <source>
        <strain evidence="1">LSX21</strain>
        <tissue evidence="1">Leaf</tissue>
    </source>
</reference>
<evidence type="ECO:0000313" key="1">
    <source>
        <dbReference type="EMBL" id="KAK6943023.1"/>
    </source>
</evidence>
<protein>
    <submittedName>
        <fullName evidence="1">Uncharacterized protein</fullName>
    </submittedName>
</protein>
<gene>
    <name evidence="1" type="ORF">RJ641_028400</name>
</gene>
<dbReference type="AlphaFoldDB" id="A0AAN8ZQH4"/>
<organism evidence="1 2">
    <name type="scientific">Dillenia turbinata</name>
    <dbReference type="NCBI Taxonomy" id="194707"/>
    <lineage>
        <taxon>Eukaryota</taxon>
        <taxon>Viridiplantae</taxon>
        <taxon>Streptophyta</taxon>
        <taxon>Embryophyta</taxon>
        <taxon>Tracheophyta</taxon>
        <taxon>Spermatophyta</taxon>
        <taxon>Magnoliopsida</taxon>
        <taxon>eudicotyledons</taxon>
        <taxon>Gunneridae</taxon>
        <taxon>Pentapetalae</taxon>
        <taxon>Dilleniales</taxon>
        <taxon>Dilleniaceae</taxon>
        <taxon>Dillenia</taxon>
    </lineage>
</organism>
<dbReference type="EMBL" id="JBAMMX010000004">
    <property type="protein sequence ID" value="KAK6943023.1"/>
    <property type="molecule type" value="Genomic_DNA"/>
</dbReference>
<dbReference type="Proteomes" id="UP001370490">
    <property type="component" value="Unassembled WGS sequence"/>
</dbReference>
<keyword evidence="2" id="KW-1185">Reference proteome</keyword>
<proteinExistence type="predicted"/>